<evidence type="ECO:0000256" key="4">
    <source>
        <dbReference type="ARBA" id="ARBA00022989"/>
    </source>
</evidence>
<keyword evidence="3" id="KW-0812">Transmembrane</keyword>
<dbReference type="RefSeq" id="WP_108132651.1">
    <property type="nucleotide sequence ID" value="NZ_CP098827.1"/>
</dbReference>
<accession>A0AAU7KMX8</accession>
<dbReference type="NCBIfam" id="TIGR04409">
    <property type="entry name" value="LptC_YrbK"/>
    <property type="match status" value="1"/>
</dbReference>
<gene>
    <name evidence="6" type="primary">lptC</name>
    <name evidence="6" type="ORF">NFG58_07475</name>
</gene>
<dbReference type="Pfam" id="PF06835">
    <property type="entry name" value="LptC"/>
    <property type="match status" value="1"/>
</dbReference>
<dbReference type="GO" id="GO:0015221">
    <property type="term" value="F:lipopolysaccharide transmembrane transporter activity"/>
    <property type="evidence" value="ECO:0007669"/>
    <property type="project" value="InterPro"/>
</dbReference>
<dbReference type="GO" id="GO:0005886">
    <property type="term" value="C:plasma membrane"/>
    <property type="evidence" value="ECO:0007669"/>
    <property type="project" value="InterPro"/>
</dbReference>
<dbReference type="GO" id="GO:0030288">
    <property type="term" value="C:outer membrane-bounded periplasmic space"/>
    <property type="evidence" value="ECO:0007669"/>
    <property type="project" value="TreeGrafter"/>
</dbReference>
<sequence>MKLSALRPGFRFWLVILLLVLGGGLTLLDPRESNVPDLVPNDKAGEPDYYLVDARLTRFDAQGTPHQRIDTPRLVHTPLDDVTRVDQPDLALIDDSGREWIADADNGELGPDGNPLTLSGDAHLEAPAERWQLDTEVLVYDSDSGHVWSETPAVLRQPPQQMQGERFDAWIHDNTARLTDNVTGHHPPEPQ</sequence>
<dbReference type="PANTHER" id="PTHR37481">
    <property type="entry name" value="LIPOPOLYSACCHARIDE EXPORT SYSTEM PROTEIN LPTC"/>
    <property type="match status" value="1"/>
</dbReference>
<dbReference type="InterPro" id="IPR052363">
    <property type="entry name" value="LPS_export_LptC"/>
</dbReference>
<dbReference type="EMBL" id="CP098827">
    <property type="protein sequence ID" value="XBO72533.1"/>
    <property type="molecule type" value="Genomic_DNA"/>
</dbReference>
<organism evidence="6">
    <name type="scientific">Halomonas sp. RT37</name>
    <dbReference type="NCBI Taxonomy" id="2950872"/>
    <lineage>
        <taxon>Bacteria</taxon>
        <taxon>Pseudomonadati</taxon>
        <taxon>Pseudomonadota</taxon>
        <taxon>Gammaproteobacteria</taxon>
        <taxon>Oceanospirillales</taxon>
        <taxon>Halomonadaceae</taxon>
        <taxon>Halomonas</taxon>
    </lineage>
</organism>
<evidence type="ECO:0000256" key="5">
    <source>
        <dbReference type="ARBA" id="ARBA00023136"/>
    </source>
</evidence>
<evidence type="ECO:0000256" key="2">
    <source>
        <dbReference type="ARBA" id="ARBA00022519"/>
    </source>
</evidence>
<reference evidence="6" key="1">
    <citation type="submission" date="2022-06" db="EMBL/GenBank/DDBJ databases">
        <title>A novel DMS-producing enzyme.</title>
        <authorList>
            <person name="Zhang Y."/>
        </authorList>
    </citation>
    <scope>NUCLEOTIDE SEQUENCE</scope>
    <source>
        <strain evidence="6">RT37</strain>
    </source>
</reference>
<keyword evidence="4" id="KW-1133">Transmembrane helix</keyword>
<dbReference type="PANTHER" id="PTHR37481:SF1">
    <property type="entry name" value="LIPOPOLYSACCHARIDE EXPORT SYSTEM PROTEIN LPTC"/>
    <property type="match status" value="1"/>
</dbReference>
<evidence type="ECO:0000256" key="1">
    <source>
        <dbReference type="ARBA" id="ARBA00022475"/>
    </source>
</evidence>
<keyword evidence="2" id="KW-0997">Cell inner membrane</keyword>
<keyword evidence="5" id="KW-0472">Membrane</keyword>
<evidence type="ECO:0000313" key="6">
    <source>
        <dbReference type="EMBL" id="XBO72533.1"/>
    </source>
</evidence>
<proteinExistence type="predicted"/>
<dbReference type="InterPro" id="IPR026265">
    <property type="entry name" value="LptC"/>
</dbReference>
<evidence type="ECO:0000256" key="3">
    <source>
        <dbReference type="ARBA" id="ARBA00022692"/>
    </source>
</evidence>
<dbReference type="InterPro" id="IPR010664">
    <property type="entry name" value="LipoPS_assembly_LptC-rel"/>
</dbReference>
<protein>
    <submittedName>
        <fullName evidence="6">LPS export ABC transporter periplasmic protein LptC</fullName>
    </submittedName>
</protein>
<dbReference type="Gene3D" id="2.60.450.10">
    <property type="entry name" value="Lipopolysaccharide (LPS) transport protein A like domain"/>
    <property type="match status" value="1"/>
</dbReference>
<keyword evidence="1" id="KW-1003">Cell membrane</keyword>
<name>A0AAU7KMX8_9GAMM</name>
<dbReference type="AlphaFoldDB" id="A0AAU7KMX8"/>
<dbReference type="GO" id="GO:0017089">
    <property type="term" value="F:glycolipid transfer activity"/>
    <property type="evidence" value="ECO:0007669"/>
    <property type="project" value="TreeGrafter"/>
</dbReference>